<accession>A0A4R8V7D1</accession>
<organism evidence="2 3">
    <name type="scientific">Terrimesophilobacter mesophilus</name>
    <dbReference type="NCBI Taxonomy" id="433647"/>
    <lineage>
        <taxon>Bacteria</taxon>
        <taxon>Bacillati</taxon>
        <taxon>Actinomycetota</taxon>
        <taxon>Actinomycetes</taxon>
        <taxon>Micrococcales</taxon>
        <taxon>Microbacteriaceae</taxon>
        <taxon>Terrimesophilobacter</taxon>
    </lineage>
</organism>
<comment type="caution">
    <text evidence="2">The sequence shown here is derived from an EMBL/GenBank/DDBJ whole genome shotgun (WGS) entry which is preliminary data.</text>
</comment>
<evidence type="ECO:0000313" key="2">
    <source>
        <dbReference type="EMBL" id="TFB79031.1"/>
    </source>
</evidence>
<proteinExistence type="inferred from homology"/>
<dbReference type="InterPro" id="IPR036610">
    <property type="entry name" value="PEBP-like_sf"/>
</dbReference>
<dbReference type="PANTHER" id="PTHR30289">
    <property type="entry name" value="UNCHARACTERIZED PROTEIN YBCL-RELATED"/>
    <property type="match status" value="1"/>
</dbReference>
<gene>
    <name evidence="2" type="ORF">E3N84_02520</name>
</gene>
<sequence>MVNDPNWRLPIVPGFDLSSPDVRPGDYLPIWARTASAGGEDRSPTLSWSGAPEGTRSFVVTVFDPDAPTSSGYWHWAVHDIPASVTALPADAGNPDSGLLPEGAITIANESRATRFEGAGPPPGDGDHRYVFTVSALDVEHLELPDGCTPAMLGVVMRNSVIGRAQFTALASTPAAG</sequence>
<reference evidence="2 3" key="1">
    <citation type="submission" date="2019-03" db="EMBL/GenBank/DDBJ databases">
        <title>Genomics of glacier-inhabiting Cryobacterium strains.</title>
        <authorList>
            <person name="Liu Q."/>
            <person name="Xin Y.-H."/>
        </authorList>
    </citation>
    <scope>NUCLEOTIDE SEQUENCE [LARGE SCALE GENOMIC DNA]</scope>
    <source>
        <strain evidence="2 3">CGMCC 1.10440</strain>
    </source>
</reference>
<dbReference type="PANTHER" id="PTHR30289:SF1">
    <property type="entry name" value="PEBP (PHOSPHATIDYLETHANOLAMINE-BINDING PROTEIN) FAMILY PROTEIN"/>
    <property type="match status" value="1"/>
</dbReference>
<dbReference type="EMBL" id="SOFI01000003">
    <property type="protein sequence ID" value="TFB79031.1"/>
    <property type="molecule type" value="Genomic_DNA"/>
</dbReference>
<dbReference type="Pfam" id="PF01161">
    <property type="entry name" value="PBP"/>
    <property type="match status" value="1"/>
</dbReference>
<dbReference type="CDD" id="cd00865">
    <property type="entry name" value="PEBP_bact_arch"/>
    <property type="match status" value="1"/>
</dbReference>
<dbReference type="Gene3D" id="3.90.280.10">
    <property type="entry name" value="PEBP-like"/>
    <property type="match status" value="1"/>
</dbReference>
<dbReference type="OrthoDB" id="9797506at2"/>
<dbReference type="NCBIfam" id="TIGR00481">
    <property type="entry name" value="YbhB/YbcL family Raf kinase inhibitor-like protein"/>
    <property type="match status" value="1"/>
</dbReference>
<dbReference type="Proteomes" id="UP000298488">
    <property type="component" value="Unassembled WGS sequence"/>
</dbReference>
<keyword evidence="3" id="KW-1185">Reference proteome</keyword>
<evidence type="ECO:0000313" key="3">
    <source>
        <dbReference type="Proteomes" id="UP000298488"/>
    </source>
</evidence>
<dbReference type="AlphaFoldDB" id="A0A4R8V7D1"/>
<comment type="similarity">
    <text evidence="1">Belongs to the UPF0098 family.</text>
</comment>
<name>A0A4R8V7D1_9MICO</name>
<dbReference type="InterPro" id="IPR008914">
    <property type="entry name" value="PEBP"/>
</dbReference>
<protein>
    <submittedName>
        <fullName evidence="2">YbhB/YbcL family Raf kinase inhibitor-like protein</fullName>
    </submittedName>
</protein>
<dbReference type="RefSeq" id="WP_104094914.1">
    <property type="nucleotide sequence ID" value="NZ_JACHBP010000001.1"/>
</dbReference>
<dbReference type="SUPFAM" id="SSF49777">
    <property type="entry name" value="PEBP-like"/>
    <property type="match status" value="1"/>
</dbReference>
<evidence type="ECO:0000256" key="1">
    <source>
        <dbReference type="ARBA" id="ARBA00007120"/>
    </source>
</evidence>
<dbReference type="InterPro" id="IPR005247">
    <property type="entry name" value="YbhB_YbcL/LppC-like"/>
</dbReference>